<accession>D1BG10</accession>
<dbReference type="Pfam" id="PF13830">
    <property type="entry name" value="DUF4192"/>
    <property type="match status" value="2"/>
</dbReference>
<organism evidence="2 3">
    <name type="scientific">Sanguibacter keddieii (strain ATCC 51767 / DSM 10542 / NCFB 3025 / ST-74)</name>
    <dbReference type="NCBI Taxonomy" id="446469"/>
    <lineage>
        <taxon>Bacteria</taxon>
        <taxon>Bacillati</taxon>
        <taxon>Actinomycetota</taxon>
        <taxon>Actinomycetes</taxon>
        <taxon>Micrococcales</taxon>
        <taxon>Sanguibacteraceae</taxon>
        <taxon>Sanguibacter</taxon>
    </lineage>
</organism>
<dbReference type="AlphaFoldDB" id="D1BG10"/>
<dbReference type="eggNOG" id="ENOG5031GJC">
    <property type="taxonomic scope" value="Bacteria"/>
</dbReference>
<evidence type="ECO:0008006" key="4">
    <source>
        <dbReference type="Google" id="ProtNLM"/>
    </source>
</evidence>
<proteinExistence type="predicted"/>
<dbReference type="HOGENOM" id="CLU_722985_0_0_11"/>
<dbReference type="RefSeq" id="WP_012866590.1">
    <property type="nucleotide sequence ID" value="NC_013521.1"/>
</dbReference>
<dbReference type="STRING" id="446469.Sked_15860"/>
<reference evidence="2 3" key="1">
    <citation type="journal article" date="2009" name="Stand. Genomic Sci.">
        <title>Complete genome sequence of Sanguibacter keddieii type strain (ST-74).</title>
        <authorList>
            <person name="Ivanova N."/>
            <person name="Sikorski J."/>
            <person name="Sims D."/>
            <person name="Brettin T."/>
            <person name="Detter J.C."/>
            <person name="Han C."/>
            <person name="Lapidus A."/>
            <person name="Copeland A."/>
            <person name="Glavina Del Rio T."/>
            <person name="Nolan M."/>
            <person name="Chen F."/>
            <person name="Lucas S."/>
            <person name="Tice H."/>
            <person name="Cheng J.F."/>
            <person name="Bruce D."/>
            <person name="Goodwin L."/>
            <person name="Pitluck S."/>
            <person name="Pati A."/>
            <person name="Mavromatis K."/>
            <person name="Chen A."/>
            <person name="Palaniappan K."/>
            <person name="D'haeseleer P."/>
            <person name="Chain P."/>
            <person name="Bristow J."/>
            <person name="Eisen J.A."/>
            <person name="Markowitz V."/>
            <person name="Hugenholtz P."/>
            <person name="Goker M."/>
            <person name="Pukall R."/>
            <person name="Klenk H.P."/>
            <person name="Kyrpides N.C."/>
        </authorList>
    </citation>
    <scope>NUCLEOTIDE SEQUENCE [LARGE SCALE GENOMIC DNA]</scope>
    <source>
        <strain evidence="3">ATCC 51767 / DSM 10542 / NCFB 3025 / ST-74</strain>
    </source>
</reference>
<protein>
    <recommendedName>
        <fullName evidence="4">DUF4192 domain-containing protein</fullName>
    </recommendedName>
</protein>
<sequence>MSFTLRVDEPRELLALVPFQLGFHPTESVVLVSLRHPHGQVGLVARADLADLADRDVGRAVADRLVGHLLSDGASATVMVVYTGETVARRPDPLCDVWRVRRTVQEAAGALRLSGTWVVQPTGYRRLGCLDLGCCPPEGRSLDELGSTQVGAHMVLAGASVSASRDTLAHVPSADEADLRRSRAAGVAWTRARAADGLRGPAHVDWLERSLALWRLAVEGRATAAELGQLGAALEDVVLRDAVLLSFVPGADSLPEDLVRSVGAGGPSSNQSAGSADGAGGADSTGVAVGDAVASIIDPGVGVRPGDDAERARRALERVVAHRDDPSAPARTLLALIAWWGGDSALARAHLERGDARARYRLAQLLRRAVDAGLPPGWAAAGAA</sequence>
<evidence type="ECO:0000313" key="3">
    <source>
        <dbReference type="Proteomes" id="UP000000322"/>
    </source>
</evidence>
<dbReference type="InterPro" id="IPR025447">
    <property type="entry name" value="DUF4192"/>
</dbReference>
<dbReference type="Proteomes" id="UP000000322">
    <property type="component" value="Chromosome"/>
</dbReference>
<evidence type="ECO:0000313" key="2">
    <source>
        <dbReference type="EMBL" id="ACZ21521.1"/>
    </source>
</evidence>
<gene>
    <name evidence="2" type="ordered locus">Sked_15860</name>
</gene>
<feature type="region of interest" description="Disordered" evidence="1">
    <location>
        <begin position="259"/>
        <end position="284"/>
    </location>
</feature>
<dbReference type="EMBL" id="CP001819">
    <property type="protein sequence ID" value="ACZ21521.1"/>
    <property type="molecule type" value="Genomic_DNA"/>
</dbReference>
<name>D1BG10_SANKS</name>
<dbReference type="KEGG" id="ske:Sked_15860"/>
<evidence type="ECO:0000256" key="1">
    <source>
        <dbReference type="SAM" id="MobiDB-lite"/>
    </source>
</evidence>
<keyword evidence="3" id="KW-1185">Reference proteome</keyword>